<dbReference type="EMBL" id="CP003811">
    <property type="protein sequence ID" value="AIQ93953.1"/>
    <property type="molecule type" value="Genomic_DNA"/>
</dbReference>
<dbReference type="STRING" id="693986.MOC_6198"/>
<reference evidence="1 2" key="1">
    <citation type="journal article" date="2014" name="PLoS ONE">
        <title>Genome Information of Methylobacterium oryzae, a Plant-Probiotic Methylotroph in the Phyllosphere.</title>
        <authorList>
            <person name="Kwak M.J."/>
            <person name="Jeong H."/>
            <person name="Madhaiyan M."/>
            <person name="Lee Y."/>
            <person name="Sa T.M."/>
            <person name="Oh T.K."/>
            <person name="Kim J.F."/>
        </authorList>
    </citation>
    <scope>NUCLEOTIDE SEQUENCE [LARGE SCALE GENOMIC DNA]</scope>
    <source>
        <strain evidence="1 2">CBMB20</strain>
    </source>
</reference>
<dbReference type="AlphaFoldDB" id="A0A089P7I4"/>
<accession>A0A089P7I4</accession>
<dbReference type="Proteomes" id="UP000029492">
    <property type="component" value="Chromosome"/>
</dbReference>
<evidence type="ECO:0000313" key="1">
    <source>
        <dbReference type="EMBL" id="AIQ93953.1"/>
    </source>
</evidence>
<keyword evidence="2" id="KW-1185">Reference proteome</keyword>
<sequence length="38" mass="4254">MSSSILRTILLPILPPILRRTRPGTPCTGSIDRGRHRD</sequence>
<organism evidence="1 2">
    <name type="scientific">Methylobacterium oryzae CBMB20</name>
    <dbReference type="NCBI Taxonomy" id="693986"/>
    <lineage>
        <taxon>Bacteria</taxon>
        <taxon>Pseudomonadati</taxon>
        <taxon>Pseudomonadota</taxon>
        <taxon>Alphaproteobacteria</taxon>
        <taxon>Hyphomicrobiales</taxon>
        <taxon>Methylobacteriaceae</taxon>
        <taxon>Methylobacterium</taxon>
    </lineage>
</organism>
<proteinExistence type="predicted"/>
<dbReference type="HOGENOM" id="CLU_3330061_0_0_5"/>
<protein>
    <submittedName>
        <fullName evidence="1">Protein of unassigned function</fullName>
    </submittedName>
</protein>
<gene>
    <name evidence="1" type="ORF">MOC_6198</name>
</gene>
<dbReference type="KEGG" id="mor:MOC_6198"/>
<evidence type="ECO:0000313" key="2">
    <source>
        <dbReference type="Proteomes" id="UP000029492"/>
    </source>
</evidence>
<name>A0A089P7I4_9HYPH</name>